<keyword evidence="10 12" id="KW-0496">Mitochondrion</keyword>
<keyword evidence="5 12" id="KW-0831">Ubiquinone biosynthesis</keyword>
<dbReference type="InterPro" id="IPR036188">
    <property type="entry name" value="FAD/NAD-bd_sf"/>
</dbReference>
<organism evidence="16 17">
    <name type="scientific">Cytospora mali</name>
    <name type="common">Apple Valsa canker fungus</name>
    <name type="synonym">Valsa mali</name>
    <dbReference type="NCBI Taxonomy" id="578113"/>
    <lineage>
        <taxon>Eukaryota</taxon>
        <taxon>Fungi</taxon>
        <taxon>Dikarya</taxon>
        <taxon>Ascomycota</taxon>
        <taxon>Pezizomycotina</taxon>
        <taxon>Sordariomycetes</taxon>
        <taxon>Sordariomycetidae</taxon>
        <taxon>Diaporthales</taxon>
        <taxon>Cytosporaceae</taxon>
        <taxon>Cytospora</taxon>
    </lineage>
</organism>
<evidence type="ECO:0000256" key="9">
    <source>
        <dbReference type="ARBA" id="ARBA00023033"/>
    </source>
</evidence>
<evidence type="ECO:0000256" key="4">
    <source>
        <dbReference type="ARBA" id="ARBA00022630"/>
    </source>
</evidence>
<dbReference type="GO" id="GO:0031314">
    <property type="term" value="C:extrinsic component of mitochondrial inner membrane"/>
    <property type="evidence" value="ECO:0007669"/>
    <property type="project" value="UniProtKB-UniRule"/>
</dbReference>
<keyword evidence="3" id="KW-0597">Phosphoprotein</keyword>
<keyword evidence="6 12" id="KW-0999">Mitochondrion inner membrane</keyword>
<protein>
    <recommendedName>
        <fullName evidence="12">Ubiquinone biosynthesis monooxygenase COQ6, mitochondrial</fullName>
        <ecNumber evidence="12">1.14.15.45</ecNumber>
    </recommendedName>
    <alternativeName>
        <fullName evidence="12">2-methoxy-6-polyprenolphenol 4-hydroxylase</fullName>
        <ecNumber evidence="12">1.14.15.46</ecNumber>
    </alternativeName>
</protein>
<feature type="compositionally biased region" description="Polar residues" evidence="14">
    <location>
        <begin position="301"/>
        <end position="321"/>
    </location>
</feature>
<dbReference type="InterPro" id="IPR027267">
    <property type="entry name" value="AH/BAR_dom_sf"/>
</dbReference>
<dbReference type="Proteomes" id="UP000078576">
    <property type="component" value="Unassembled WGS sequence"/>
</dbReference>
<keyword evidence="16" id="KW-0830">Ubiquinone</keyword>
<comment type="subunit">
    <text evidence="12">Component of a multi-subunit COQ enzyme complex, composed of at least COQ3, COQ4, COQ5, COQ6, COQ7 and COQ9.</text>
</comment>
<keyword evidence="13" id="KW-0175">Coiled coil</keyword>
<dbReference type="InterPro" id="IPR000689">
    <property type="entry name" value="UbQ_mOase_COQ6"/>
</dbReference>
<gene>
    <name evidence="12" type="primary">COQ6</name>
    <name evidence="16" type="ORF">VP1G_04895</name>
</gene>
<dbReference type="STRING" id="694573.A0A194V0S8"/>
<dbReference type="GO" id="GO:0120538">
    <property type="term" value="F:2-methoxy-6-polyprenolphenol 4-hydroxylase activity"/>
    <property type="evidence" value="ECO:0007669"/>
    <property type="project" value="UniProtKB-EC"/>
</dbReference>
<proteinExistence type="inferred from homology"/>
<comment type="function">
    <text evidence="12">FAD-dependent monooxygenase required for two non-consecutive steps during ubiquinone biosynthesis. Required for the C5-ring hydroxylation during ubiquinone biosynthesis by catalyzing the hydroxylation of 4-hydroxy-3-(all-trans-polyprenyl)benzoic acid to 3,4-dihydroxy-5-(all-trans-polyprenyl)benzoic acid. Also acts downstream of coq4, for the C1-hydroxylation during ubiquinone biosynthesis by catalyzing the hydroxylation of 2-methoxy-6-(all-trans-polyprenyl)phenol to 2-methoxy-6-(all-trans-polyprenyl)benzene-1,4-diol. The electrons required for the hydroxylation reaction are funneled indirectly to coq6 from NADPH via a ferredoxin/ferredoxin reductase system.</text>
</comment>
<dbReference type="Gene3D" id="1.20.1270.60">
    <property type="entry name" value="Arfaptin homology (AH) domain/BAR domain"/>
    <property type="match status" value="1"/>
</dbReference>
<feature type="compositionally biased region" description="Basic and acidic residues" evidence="14">
    <location>
        <begin position="347"/>
        <end position="361"/>
    </location>
</feature>
<dbReference type="EC" id="1.14.15.46" evidence="12"/>
<dbReference type="NCBIfam" id="TIGR01988">
    <property type="entry name" value="Ubi-OHases"/>
    <property type="match status" value="1"/>
</dbReference>
<dbReference type="FunFam" id="1.20.1270.60:FF:000005">
    <property type="entry name" value="Sphingolipid long chain base-responsive pil1"/>
    <property type="match status" value="1"/>
</dbReference>
<keyword evidence="11 12" id="KW-0472">Membrane</keyword>
<feature type="domain" description="FAD-binding" evidence="15">
    <location>
        <begin position="426"/>
        <end position="721"/>
    </location>
</feature>
<feature type="region of interest" description="Disordered" evidence="14">
    <location>
        <begin position="1"/>
        <end position="59"/>
    </location>
</feature>
<dbReference type="UniPathway" id="UPA00232"/>
<dbReference type="EMBL" id="KN714701">
    <property type="protein sequence ID" value="KUI57524.1"/>
    <property type="molecule type" value="Genomic_DNA"/>
</dbReference>
<dbReference type="SUPFAM" id="SSF51905">
    <property type="entry name" value="FAD/NAD(P)-binding domain"/>
    <property type="match status" value="1"/>
</dbReference>
<feature type="compositionally biased region" description="Low complexity" evidence="14">
    <location>
        <begin position="39"/>
        <end position="55"/>
    </location>
</feature>
<evidence type="ECO:0000256" key="2">
    <source>
        <dbReference type="ARBA" id="ARBA00005349"/>
    </source>
</evidence>
<keyword evidence="4 12" id="KW-0285">Flavoprotein</keyword>
<evidence type="ECO:0000256" key="6">
    <source>
        <dbReference type="ARBA" id="ARBA00022792"/>
    </source>
</evidence>
<comment type="catalytic activity">
    <reaction evidence="12">
        <text>a 2-methoxy-6-(all-trans-polyprenyl)phenol + 2 reduced [2Fe-2S]-[ferredoxin] + O2 + 2 H(+) = a 2-methoxy-6-(all-trans-polyprenyl)benzene-1,4-diol + 2 oxidized [2Fe-2S]-[ferredoxin] + H2O</text>
        <dbReference type="Rhea" id="RHEA:81183"/>
        <dbReference type="Rhea" id="RHEA-COMP:9551"/>
        <dbReference type="Rhea" id="RHEA-COMP:10000"/>
        <dbReference type="Rhea" id="RHEA-COMP:10001"/>
        <dbReference type="Rhea" id="RHEA-COMP:10858"/>
        <dbReference type="ChEBI" id="CHEBI:15377"/>
        <dbReference type="ChEBI" id="CHEBI:15378"/>
        <dbReference type="ChEBI" id="CHEBI:15379"/>
        <dbReference type="ChEBI" id="CHEBI:33737"/>
        <dbReference type="ChEBI" id="CHEBI:33738"/>
        <dbReference type="ChEBI" id="CHEBI:62731"/>
        <dbReference type="ChEBI" id="CHEBI:84166"/>
        <dbReference type="EC" id="1.14.15.46"/>
    </reaction>
</comment>
<dbReference type="GO" id="GO:0071949">
    <property type="term" value="F:FAD binding"/>
    <property type="evidence" value="ECO:0007669"/>
    <property type="project" value="InterPro"/>
</dbReference>
<evidence type="ECO:0000256" key="3">
    <source>
        <dbReference type="ARBA" id="ARBA00022553"/>
    </source>
</evidence>
<evidence type="ECO:0000259" key="15">
    <source>
        <dbReference type="Pfam" id="PF01494"/>
    </source>
</evidence>
<evidence type="ECO:0000256" key="12">
    <source>
        <dbReference type="HAMAP-Rule" id="MF_03193"/>
    </source>
</evidence>
<comment type="similarity">
    <text evidence="2 12">Belongs to the UbiH/COQ6 family.</text>
</comment>
<dbReference type="Pfam" id="PF13805">
    <property type="entry name" value="Pil1"/>
    <property type="match status" value="1"/>
</dbReference>
<sequence length="873" mass="95230">MLSWSRRSSYQSSEWSNRSSDQSYTRPSYNMNRSLSIRSKNANSSGNTGSSGASSSHHRVGFSLSSLRGSIQPELSRKLYKLIKTTNNLISAHETAGKERINIATQLSEWGEQTNDEAISDVSDKVGVIMSELGEQEDTYAHALDDARGVLKQIRNTEKSVQPTRDGKRKITDEIAKLKSKEPESARLPVLEQELVRAEAENLVAEAQLTNVTREKLKESYDAEFLATIERAEKQIILARHGRRLLHLLDDTPVVPGDQRHPYAHAGQARQILNDAEDDLRDWQPESDDQHQEEAGHGQKQPAQLQSPTSSGFGEQNTQEPASDDIYAPSGHAGHVVETTAVQNSQGEHESVEGMRGRRGGDPSVGEVSVVDGVVLNRHRVVVDAKTETQSATQQQLEESPTVVTGSPIGRTSRRSYASASKPDIYDVVCVGGGPAGLSLLTALRANPVTSGLRVALIEAQDLSKTSQWNLPSDRFSNRCSSLTPVSANFFKTIGAWKNMKQERIQPYHEMQVWDGVSDARIEFDWGRGPGQTIAHMIENLNITSGLLSRLGELGGVAIFDNAKVEGITFGEDKDGLNLSQWPVVQLANGQRLWARLLVGADGANSPVRSFAGIESRGWDYGRHGVVATLKLEGEGWGGANTKVAYQRFLPTGPVAMLPLPGNYSSLVWTTTPDRASKLKSLATKEFAAMVNAAFRLSPVDLDYMHTQPSGQEEELSWRMQHVPVVPESIPQAVTGVQEGTVASFPLKFRHADTYIGERVVLVGDAAHSTHPLAGQGLNQGQGDVQSLAKTIEYAVSHGQDIGTQLSLESYNADRYAANHVIMGVCDKIHKLYSVGGGPLVPLRSLGLNAVNAMRPVKDFFMNQAAGNGFKLF</sequence>
<evidence type="ECO:0000313" key="16">
    <source>
        <dbReference type="EMBL" id="KUI57524.1"/>
    </source>
</evidence>
<feature type="coiled-coil region" evidence="13">
    <location>
        <begin position="188"/>
        <end position="215"/>
    </location>
</feature>
<comment type="cofactor">
    <cofactor evidence="1 12">
        <name>FAD</name>
        <dbReference type="ChEBI" id="CHEBI:57692"/>
    </cofactor>
</comment>
<keyword evidence="9 12" id="KW-0503">Monooxygenase</keyword>
<dbReference type="InterPro" id="IPR051205">
    <property type="entry name" value="UbiH/COQ6_monooxygenase"/>
</dbReference>
<dbReference type="FunFam" id="3.50.50.60:FF:000245">
    <property type="entry name" value="Ubiquinone biosynthesis monooxygenase COQ6, mitochondrial"/>
    <property type="match status" value="1"/>
</dbReference>
<feature type="compositionally biased region" description="Basic and acidic residues" evidence="14">
    <location>
        <begin position="281"/>
        <end position="297"/>
    </location>
</feature>
<evidence type="ECO:0000256" key="1">
    <source>
        <dbReference type="ARBA" id="ARBA00001974"/>
    </source>
</evidence>
<comment type="subcellular location">
    <subcellularLocation>
        <location evidence="12">Mitochondrion inner membrane</location>
        <topology evidence="12">Peripheral membrane protein</topology>
        <orientation evidence="12">Matrix side</orientation>
    </subcellularLocation>
</comment>
<feature type="domain" description="FAD-binding" evidence="15">
    <location>
        <begin position="732"/>
        <end position="817"/>
    </location>
</feature>
<dbReference type="Pfam" id="PF01494">
    <property type="entry name" value="FAD_binding_3"/>
    <property type="match status" value="2"/>
</dbReference>
<evidence type="ECO:0000256" key="11">
    <source>
        <dbReference type="ARBA" id="ARBA00023136"/>
    </source>
</evidence>
<dbReference type="FunFam" id="3.50.50.60:FF:000021">
    <property type="entry name" value="Ubiquinone biosynthesis monooxygenase COQ6"/>
    <property type="match status" value="1"/>
</dbReference>
<name>A0A194V0S8_CYTMA</name>
<dbReference type="PANTHER" id="PTHR43876:SF7">
    <property type="entry name" value="UBIQUINONE BIOSYNTHESIS MONOOXYGENASE COQ6, MITOCHONDRIAL"/>
    <property type="match status" value="1"/>
</dbReference>
<comment type="catalytic activity">
    <reaction evidence="12">
        <text>a 4-hydroxy-3-(all-trans-polyprenyl)benzoate + 2 reduced [2Fe-2S]-[ferredoxin] + O2 + 2 H(+) = a 3,4-dihydroxy-5-(all-trans-polyprenyl)benzoate + 2 oxidized [2Fe-2S]-[ferredoxin] + H2O</text>
        <dbReference type="Rhea" id="RHEA:81195"/>
        <dbReference type="Rhea" id="RHEA-COMP:9514"/>
        <dbReference type="Rhea" id="RHEA-COMP:10000"/>
        <dbReference type="Rhea" id="RHEA-COMP:10001"/>
        <dbReference type="Rhea" id="RHEA-COMP:10930"/>
        <dbReference type="ChEBI" id="CHEBI:15377"/>
        <dbReference type="ChEBI" id="CHEBI:15378"/>
        <dbReference type="ChEBI" id="CHEBI:15379"/>
        <dbReference type="ChEBI" id="CHEBI:33737"/>
        <dbReference type="ChEBI" id="CHEBI:33738"/>
        <dbReference type="ChEBI" id="CHEBI:64694"/>
        <dbReference type="ChEBI" id="CHEBI:78396"/>
        <dbReference type="EC" id="1.14.15.45"/>
    </reaction>
</comment>
<dbReference type="PANTHER" id="PTHR43876">
    <property type="entry name" value="UBIQUINONE BIOSYNTHESIS MONOOXYGENASE COQ6, MITOCHONDRIAL"/>
    <property type="match status" value="1"/>
</dbReference>
<dbReference type="InterPro" id="IPR010971">
    <property type="entry name" value="UbiH/COQ6"/>
</dbReference>
<feature type="compositionally biased region" description="Low complexity" evidence="14">
    <location>
        <begin position="1"/>
        <end position="20"/>
    </location>
</feature>
<evidence type="ECO:0000256" key="14">
    <source>
        <dbReference type="SAM" id="MobiDB-lite"/>
    </source>
</evidence>
<dbReference type="PROSITE" id="PS01304">
    <property type="entry name" value="UBIH"/>
    <property type="match status" value="1"/>
</dbReference>
<comment type="pathway">
    <text evidence="12">Cofactor biosynthesis; ubiquinone biosynthesis.</text>
</comment>
<dbReference type="EC" id="1.14.15.45" evidence="12"/>
<dbReference type="GO" id="GO:0016712">
    <property type="term" value="F:oxidoreductase activity, acting on paired donors, with incorporation or reduction of molecular oxygen, reduced flavin or flavoprotein as one donor, and incorporation of one atom of oxygen"/>
    <property type="evidence" value="ECO:0007669"/>
    <property type="project" value="UniProtKB-UniRule"/>
</dbReference>
<dbReference type="InterPro" id="IPR002938">
    <property type="entry name" value="FAD-bd"/>
</dbReference>
<evidence type="ECO:0000256" key="13">
    <source>
        <dbReference type="SAM" id="Coils"/>
    </source>
</evidence>
<evidence type="ECO:0000313" key="17">
    <source>
        <dbReference type="Proteomes" id="UP000078576"/>
    </source>
</evidence>
<dbReference type="InterPro" id="IPR028245">
    <property type="entry name" value="PIL1/LSP1"/>
</dbReference>
<feature type="compositionally biased region" description="Polar residues" evidence="14">
    <location>
        <begin position="388"/>
        <end position="405"/>
    </location>
</feature>
<feature type="region of interest" description="Disordered" evidence="14">
    <location>
        <begin position="386"/>
        <end position="416"/>
    </location>
</feature>
<dbReference type="InterPro" id="IPR018168">
    <property type="entry name" value="Ubi_Hdrlase_CS"/>
</dbReference>
<dbReference type="Gene3D" id="3.50.50.60">
    <property type="entry name" value="FAD/NAD(P)-binding domain"/>
    <property type="match status" value="2"/>
</dbReference>
<keyword evidence="8 12" id="KW-0560">Oxidoreductase</keyword>
<keyword evidence="7 12" id="KW-0274">FAD</keyword>
<evidence type="ECO:0000256" key="5">
    <source>
        <dbReference type="ARBA" id="ARBA00022688"/>
    </source>
</evidence>
<evidence type="ECO:0000256" key="7">
    <source>
        <dbReference type="ARBA" id="ARBA00022827"/>
    </source>
</evidence>
<dbReference type="PRINTS" id="PR00420">
    <property type="entry name" value="RNGMNOXGNASE"/>
</dbReference>
<evidence type="ECO:0000256" key="10">
    <source>
        <dbReference type="ARBA" id="ARBA00023128"/>
    </source>
</evidence>
<feature type="compositionally biased region" description="Polar residues" evidence="14">
    <location>
        <begin position="21"/>
        <end position="38"/>
    </location>
</feature>
<dbReference type="AlphaFoldDB" id="A0A194V0S8"/>
<keyword evidence="17" id="KW-1185">Reference proteome</keyword>
<accession>A0A194V0S8</accession>
<reference evidence="17" key="1">
    <citation type="submission" date="2014-12" db="EMBL/GenBank/DDBJ databases">
        <title>Genome Sequence of Valsa Canker Pathogens Uncovers a Specific Adaption of Colonization on Woody Bark.</title>
        <authorList>
            <person name="Yin Z."/>
            <person name="Liu H."/>
            <person name="Gao X."/>
            <person name="Li Z."/>
            <person name="Song N."/>
            <person name="Ke X."/>
            <person name="Dai Q."/>
            <person name="Wu Y."/>
            <person name="Sun Y."/>
            <person name="Xu J.-R."/>
            <person name="Kang Z.K."/>
            <person name="Wang L."/>
            <person name="Huang L."/>
        </authorList>
    </citation>
    <scope>NUCLEOTIDE SEQUENCE [LARGE SCALE GENOMIC DNA]</scope>
    <source>
        <strain evidence="17">SXYL134</strain>
    </source>
</reference>
<feature type="region of interest" description="Disordered" evidence="14">
    <location>
        <begin position="281"/>
        <end position="366"/>
    </location>
</feature>
<dbReference type="OrthoDB" id="683240at2759"/>
<dbReference type="HAMAP" id="MF_03193">
    <property type="entry name" value="COQ6_monooxygenase"/>
    <property type="match status" value="1"/>
</dbReference>
<dbReference type="GO" id="GO:0106364">
    <property type="term" value="F:4-hydroxy-3-all-trans-polyprenylbenzoate oxygenase activity"/>
    <property type="evidence" value="ECO:0007669"/>
    <property type="project" value="UniProtKB-EC"/>
</dbReference>
<evidence type="ECO:0000256" key="8">
    <source>
        <dbReference type="ARBA" id="ARBA00023002"/>
    </source>
</evidence>